<evidence type="ECO:0000256" key="1">
    <source>
        <dbReference type="SAM" id="MobiDB-lite"/>
    </source>
</evidence>
<evidence type="ECO:0000313" key="4">
    <source>
        <dbReference type="Proteomes" id="UP000591131"/>
    </source>
</evidence>
<dbReference type="InterPro" id="IPR057566">
    <property type="entry name" value="TPR_TTI1_N"/>
</dbReference>
<dbReference type="GO" id="GO:0005737">
    <property type="term" value="C:cytoplasm"/>
    <property type="evidence" value="ECO:0007669"/>
    <property type="project" value="TreeGrafter"/>
</dbReference>
<dbReference type="InterPro" id="IPR049362">
    <property type="entry name" value="TTI1_rpt"/>
</dbReference>
<dbReference type="Pfam" id="PF21547">
    <property type="entry name" value="TTI1"/>
    <property type="match status" value="1"/>
</dbReference>
<feature type="compositionally biased region" description="Low complexity" evidence="1">
    <location>
        <begin position="1"/>
        <end position="13"/>
    </location>
</feature>
<reference evidence="3 4" key="1">
    <citation type="submission" date="2020-04" db="EMBL/GenBank/DDBJ databases">
        <title>Perkinsus chesapeaki whole genome sequence.</title>
        <authorList>
            <person name="Bogema D.R."/>
        </authorList>
    </citation>
    <scope>NUCLEOTIDE SEQUENCE [LARGE SCALE GENOMIC DNA]</scope>
    <source>
        <strain evidence="3">ATCC PRA-425</strain>
    </source>
</reference>
<dbReference type="Proteomes" id="UP000591131">
    <property type="component" value="Unassembled WGS sequence"/>
</dbReference>
<dbReference type="InterPro" id="IPR052587">
    <property type="entry name" value="TELO2-interacting_protein_1"/>
</dbReference>
<dbReference type="PANTHER" id="PTHR18460">
    <property type="entry name" value="TEL2 INTERACTING PROTEIN 1 TTI1 FAMILY MEMBER"/>
    <property type="match status" value="1"/>
</dbReference>
<evidence type="ECO:0000259" key="2">
    <source>
        <dbReference type="Pfam" id="PF24173"/>
    </source>
</evidence>
<keyword evidence="4" id="KW-1185">Reference proteome</keyword>
<sequence length="910" mass="98435">MPQVGSSSSHPSGPLGPPDARKAVAALQPAVVRLISTGPQQQPNADDITEVLKSFDQKALHYAFELAYVPLVAMLKQSYRTLPENSTISLVEALAYLLDKLDPAIFPTVTTAVLFPIADFHTSHSPMAEELARALARLAGALIKYRSYSPLASRNSYHVGYTLHLLLNPLRINGDKEGQVVCFNAISNIAEELASDDQVRQWYPGIVSTISTDVVMDPHASKAVLSAALDCWRKWMSICIEPDTAEGSAPSDDITGTAVALGKVISRFGTSSPLPVIPNFRLLLTALERMPASWGQVADALDILVASVAMEKDLASEAQRSPRYITEVKRYATSRTVGAIGKGDWSVVEGYVTVAYSCLDVRAVWEHLISVVKPEAFSVKDVLSERQPLHPGESGSPIPAQQSIDSLWAEVDRISDQSLGTTWIGSLLPTLAELCELLVDESDLTAPCALADPGRISPGGFYLWLSLLPSSFWRAPQLIELLVGRIEEDSQGWSMSSLSDRLDMYMMLRAVSRAAAAAHEATTPILTRLLCRPLLSCLGSEYPYIRSAASLAMLCLAATTGVGSVGGLIYDNADRIVDQVVFILRHSSSPSSSAPLVLALTRYSADSTEEMSFWLSDIVKELVRVKTTDEAWVLECLSAVLWVIFKAQAPSSSGTALSDAPTVPPLEVLFLALRDDSTASPIWQPSGSHCGALTATALSDEELSRPLTPSEWMAKVALERVTPVLTASDARLLTPALWCVSRALPLLPEPARPAALVDCWASLKAAAMQPGRSKPQCLLAVLDLLSNVLLTSIELAIFMRDRVWSDLWPAMSKVHQRAQQPHHSVHARLQLAVCNSLADLCGAIAVTPDVAPNSDATLKDLVLYLLSGLDIPGERGGLVRLALTKLGTQEFDLVMSQPELPDDIRKEIIR</sequence>
<evidence type="ECO:0000313" key="3">
    <source>
        <dbReference type="EMBL" id="KAF4677711.1"/>
    </source>
</evidence>
<dbReference type="AlphaFoldDB" id="A0A7J6N439"/>
<comment type="caution">
    <text evidence="3">The sequence shown here is derived from an EMBL/GenBank/DDBJ whole genome shotgun (WGS) entry which is preliminary data.</text>
</comment>
<feature type="region of interest" description="Disordered" evidence="1">
    <location>
        <begin position="1"/>
        <end position="20"/>
    </location>
</feature>
<dbReference type="Pfam" id="PF24173">
    <property type="entry name" value="TPR_TTI1_N"/>
    <property type="match status" value="1"/>
</dbReference>
<dbReference type="PANTHER" id="PTHR18460:SF3">
    <property type="entry name" value="TELO2-INTERACTING PROTEIN 1 HOMOLOG"/>
    <property type="match status" value="1"/>
</dbReference>
<dbReference type="EMBL" id="JAAPAO010000009">
    <property type="protein sequence ID" value="KAF4677711.1"/>
    <property type="molecule type" value="Genomic_DNA"/>
</dbReference>
<accession>A0A7J6N439</accession>
<organism evidence="3 4">
    <name type="scientific">Perkinsus chesapeaki</name>
    <name type="common">Clam parasite</name>
    <name type="synonym">Perkinsus andrewsi</name>
    <dbReference type="NCBI Taxonomy" id="330153"/>
    <lineage>
        <taxon>Eukaryota</taxon>
        <taxon>Sar</taxon>
        <taxon>Alveolata</taxon>
        <taxon>Perkinsozoa</taxon>
        <taxon>Perkinsea</taxon>
        <taxon>Perkinsida</taxon>
        <taxon>Perkinsidae</taxon>
        <taxon>Perkinsus</taxon>
    </lineage>
</organism>
<dbReference type="InterPro" id="IPR016024">
    <property type="entry name" value="ARM-type_fold"/>
</dbReference>
<protein>
    <recommendedName>
        <fullName evidence="2">TTI1 N-terminal TPR domain-containing protein</fullName>
    </recommendedName>
</protein>
<gene>
    <name evidence="3" type="ORF">FOL47_010932</name>
</gene>
<feature type="domain" description="TTI1 N-terminal TPR" evidence="2">
    <location>
        <begin position="26"/>
        <end position="243"/>
    </location>
</feature>
<dbReference type="SUPFAM" id="SSF48371">
    <property type="entry name" value="ARM repeat"/>
    <property type="match status" value="1"/>
</dbReference>
<dbReference type="OrthoDB" id="439015at2759"/>
<proteinExistence type="predicted"/>
<name>A0A7J6N439_PERCH</name>